<dbReference type="Gene3D" id="1.10.10.60">
    <property type="entry name" value="Homeodomain-like"/>
    <property type="match status" value="1"/>
</dbReference>
<evidence type="ECO:0000256" key="1">
    <source>
        <dbReference type="SAM" id="MobiDB-lite"/>
    </source>
</evidence>
<dbReference type="InterPro" id="IPR009057">
    <property type="entry name" value="Homeodomain-like_sf"/>
</dbReference>
<feature type="region of interest" description="Disordered" evidence="1">
    <location>
        <begin position="120"/>
        <end position="139"/>
    </location>
</feature>
<keyword evidence="6" id="KW-1185">Reference proteome</keyword>
<sequence>MSNRSTGMYTPGGLVRKRGSELLAHFSVVMTDQLRHEGIELRKAEEISVRIMKCMRKEFGGQNVYFAKETSQKIEEKAAAIYDKWQAGTAIEELAHEYDHSIQWVYRLIADERARRCAERDAKEANRRAADYSRWKREN</sequence>
<dbReference type="SUPFAM" id="SSF46689">
    <property type="entry name" value="Homeodomain-like"/>
    <property type="match status" value="1"/>
</dbReference>
<protein>
    <recommendedName>
        <fullName evidence="2">Mor transcription activator domain-containing protein</fullName>
    </recommendedName>
</protein>
<dbReference type="InterPro" id="IPR052411">
    <property type="entry name" value="c-mor_Regulatory_Protein"/>
</dbReference>
<reference evidence="3 6" key="1">
    <citation type="submission" date="2016-08" db="EMBL/GenBank/DDBJ databases">
        <title>Candidatus Dactylopiibacterium carminicum genome sequence.</title>
        <authorList>
            <person name="Ramirez-Puebla S.T."/>
            <person name="Ormeno-Orrillo E."/>
            <person name="Vera-Ponce De Leon A."/>
            <person name="Luis L."/>
            <person name="Sanchez-Flores A."/>
            <person name="Monica R."/>
            <person name="Martinez-Romero E."/>
        </authorList>
    </citation>
    <scope>NUCLEOTIDE SEQUENCE [LARGE SCALE GENOMIC DNA]</scope>
    <source>
        <strain evidence="3">END1</strain>
    </source>
</reference>
<dbReference type="PANTHER" id="PTHR37812:SF1">
    <property type="entry name" value="MU-LIKE PROPHAGE FLUMU PROTEIN C"/>
    <property type="match status" value="1"/>
</dbReference>
<proteinExistence type="predicted"/>
<name>A0A272EPU5_9RHOO</name>
<evidence type="ECO:0000313" key="3">
    <source>
        <dbReference type="EMBL" id="KAF7598385.1"/>
    </source>
</evidence>
<organism evidence="4 5">
    <name type="scientific">Candidatus Dactylopiibacterium carminicum</name>
    <dbReference type="NCBI Taxonomy" id="857335"/>
    <lineage>
        <taxon>Bacteria</taxon>
        <taxon>Pseudomonadati</taxon>
        <taxon>Pseudomonadota</taxon>
        <taxon>Betaproteobacteria</taxon>
        <taxon>Rhodocyclales</taxon>
        <taxon>Rhodocyclaceae</taxon>
        <taxon>Candidatus Dactylopiibacterium</taxon>
    </lineage>
</organism>
<dbReference type="PANTHER" id="PTHR37812">
    <property type="entry name" value="MU-LIKE PROPHAGE FLUMU PROTEIN C"/>
    <property type="match status" value="1"/>
</dbReference>
<dbReference type="RefSeq" id="WP_095525376.1">
    <property type="nucleotide sequence ID" value="NZ_MDUX01000050.1"/>
</dbReference>
<accession>A0A272EPU5</accession>
<reference evidence="4 5" key="2">
    <citation type="submission" date="2017-07" db="EMBL/GenBank/DDBJ databases">
        <title>Candidatus Dactylopiibacterium carminicum, a nitrogen-fixing symbiont of the cochineal insect Dactylopius coccus and Dactylopius opuntiae (Hemiptera: Coccoidea: Dactylopiidae).</title>
        <authorList>
            <person name="Vera A."/>
        </authorList>
    </citation>
    <scope>NUCLEOTIDE SEQUENCE [LARGE SCALE GENOMIC DNA]</scope>
    <source>
        <strain evidence="4 5">NFDCM</strain>
    </source>
</reference>
<dbReference type="Pfam" id="PF08765">
    <property type="entry name" value="Mor"/>
    <property type="match status" value="1"/>
</dbReference>
<evidence type="ECO:0000313" key="5">
    <source>
        <dbReference type="Proteomes" id="UP000216107"/>
    </source>
</evidence>
<gene>
    <name evidence="3" type="ORF">BGI27_13395</name>
    <name evidence="4" type="ORF">CGU29_12765</name>
</gene>
<comment type="caution">
    <text evidence="4">The sequence shown here is derived from an EMBL/GenBank/DDBJ whole genome shotgun (WGS) entry which is preliminary data.</text>
</comment>
<evidence type="ECO:0000313" key="4">
    <source>
        <dbReference type="EMBL" id="PAS92132.1"/>
    </source>
</evidence>
<dbReference type="InterPro" id="IPR014875">
    <property type="entry name" value="Mor_transcription_activator"/>
</dbReference>
<evidence type="ECO:0000313" key="6">
    <source>
        <dbReference type="Proteomes" id="UP000623509"/>
    </source>
</evidence>
<feature type="domain" description="Mor transcription activator" evidence="2">
    <location>
        <begin position="18"/>
        <end position="120"/>
    </location>
</feature>
<dbReference type="Proteomes" id="UP000623509">
    <property type="component" value="Unassembled WGS sequence"/>
</dbReference>
<dbReference type="Proteomes" id="UP000216107">
    <property type="component" value="Unassembled WGS sequence"/>
</dbReference>
<dbReference type="EMBL" id="MDUX01000050">
    <property type="protein sequence ID" value="KAF7598385.1"/>
    <property type="molecule type" value="Genomic_DNA"/>
</dbReference>
<dbReference type="EMBL" id="NMRN01000046">
    <property type="protein sequence ID" value="PAS92132.1"/>
    <property type="molecule type" value="Genomic_DNA"/>
</dbReference>
<dbReference type="AlphaFoldDB" id="A0A272EPU5"/>
<evidence type="ECO:0000259" key="2">
    <source>
        <dbReference type="Pfam" id="PF08765"/>
    </source>
</evidence>